<dbReference type="InterPro" id="IPR005632">
    <property type="entry name" value="Chaperone_Skp"/>
</dbReference>
<organism evidence="1 2">
    <name type="scientific">Puniceibacterium antarcticum</name>
    <dbReference type="NCBI Taxonomy" id="1206336"/>
    <lineage>
        <taxon>Bacteria</taxon>
        <taxon>Pseudomonadati</taxon>
        <taxon>Pseudomonadota</taxon>
        <taxon>Alphaproteobacteria</taxon>
        <taxon>Rhodobacterales</taxon>
        <taxon>Paracoccaceae</taxon>
        <taxon>Puniceibacterium</taxon>
    </lineage>
</organism>
<reference evidence="1 2" key="1">
    <citation type="submission" date="2013-09" db="EMBL/GenBank/DDBJ databases">
        <title>Genome sequencing of Phaeobacter antarcticus sp. nov. SM1211.</title>
        <authorList>
            <person name="Zhang X.-Y."/>
            <person name="Liu C."/>
            <person name="Chen X.-L."/>
            <person name="Xie B.-B."/>
            <person name="Qin Q.-L."/>
            <person name="Rong J.-C."/>
            <person name="Zhang Y.-Z."/>
        </authorList>
    </citation>
    <scope>NUCLEOTIDE SEQUENCE [LARGE SCALE GENOMIC DNA]</scope>
    <source>
        <strain evidence="1 2">SM1211</strain>
    </source>
</reference>
<dbReference type="Proteomes" id="UP000231259">
    <property type="component" value="Unassembled WGS sequence"/>
</dbReference>
<dbReference type="GO" id="GO:0051082">
    <property type="term" value="F:unfolded protein binding"/>
    <property type="evidence" value="ECO:0007669"/>
    <property type="project" value="InterPro"/>
</dbReference>
<proteinExistence type="predicted"/>
<sequence length="196" mass="21537">MPGWGGLARLVTILSLLALPVATFAQEPVFNTPLVTGELSSPILTLESDRLYAESAFGRRVQQELEAMRTDLVSENERITAELTVEEQKLTDKRPGMDPAAFRALADAFDEKVQSFRTAQDDKAKTLDSFNEDARRVFIQAARSEIFAILQETGAALIVERRIVIVSADEVDITDTAIRRIDAAIGDGSDLIPPHP</sequence>
<dbReference type="AlphaFoldDB" id="A0A2G8RD85"/>
<dbReference type="SUPFAM" id="SSF111384">
    <property type="entry name" value="OmpH-like"/>
    <property type="match status" value="1"/>
</dbReference>
<dbReference type="RefSeq" id="WP_099911652.1">
    <property type="nucleotide sequence ID" value="NZ_AWWI01000100.1"/>
</dbReference>
<name>A0A2G8RD85_9RHOB</name>
<dbReference type="EMBL" id="AWWI01000100">
    <property type="protein sequence ID" value="PIL19490.1"/>
    <property type="molecule type" value="Genomic_DNA"/>
</dbReference>
<dbReference type="InterPro" id="IPR024930">
    <property type="entry name" value="Skp_dom_sf"/>
</dbReference>
<dbReference type="Pfam" id="PF03938">
    <property type="entry name" value="OmpH"/>
    <property type="match status" value="1"/>
</dbReference>
<dbReference type="SMART" id="SM00935">
    <property type="entry name" value="OmpH"/>
    <property type="match status" value="1"/>
</dbReference>
<dbReference type="OrthoDB" id="7868372at2"/>
<evidence type="ECO:0000313" key="1">
    <source>
        <dbReference type="EMBL" id="PIL19490.1"/>
    </source>
</evidence>
<evidence type="ECO:0000313" key="2">
    <source>
        <dbReference type="Proteomes" id="UP000231259"/>
    </source>
</evidence>
<gene>
    <name evidence="1" type="ORF">P775_15230</name>
</gene>
<dbReference type="Gene3D" id="3.30.910.20">
    <property type="entry name" value="Skp domain"/>
    <property type="match status" value="1"/>
</dbReference>
<comment type="caution">
    <text evidence="1">The sequence shown here is derived from an EMBL/GenBank/DDBJ whole genome shotgun (WGS) entry which is preliminary data.</text>
</comment>
<protein>
    <recommendedName>
        <fullName evidence="3">Outer membrane chaperone Skp</fullName>
    </recommendedName>
</protein>
<accession>A0A2G8RD85</accession>
<evidence type="ECO:0008006" key="3">
    <source>
        <dbReference type="Google" id="ProtNLM"/>
    </source>
</evidence>
<keyword evidence="2" id="KW-1185">Reference proteome</keyword>